<name>A0ACD3BE53_9AGAR</name>
<dbReference type="EMBL" id="ML208261">
    <property type="protein sequence ID" value="TFK75931.1"/>
    <property type="molecule type" value="Genomic_DNA"/>
</dbReference>
<evidence type="ECO:0000313" key="1">
    <source>
        <dbReference type="EMBL" id="TFK75931.1"/>
    </source>
</evidence>
<gene>
    <name evidence="1" type="ORF">BDN72DRAFT_831363</name>
</gene>
<organism evidence="1 2">
    <name type="scientific">Pluteus cervinus</name>
    <dbReference type="NCBI Taxonomy" id="181527"/>
    <lineage>
        <taxon>Eukaryota</taxon>
        <taxon>Fungi</taxon>
        <taxon>Dikarya</taxon>
        <taxon>Basidiomycota</taxon>
        <taxon>Agaricomycotina</taxon>
        <taxon>Agaricomycetes</taxon>
        <taxon>Agaricomycetidae</taxon>
        <taxon>Agaricales</taxon>
        <taxon>Pluteineae</taxon>
        <taxon>Pluteaceae</taxon>
        <taxon>Pluteus</taxon>
    </lineage>
</organism>
<protein>
    <submittedName>
        <fullName evidence="1">Acetyl-CoA synthetase-like protein</fullName>
    </submittedName>
</protein>
<accession>A0ACD3BE53</accession>
<sequence>MTNENPVWTPKKSLAETEVILRAPGGIYETETRLIDGQLHRVYKNLWPTLRYFWFDSTKKFGDATYLVFEKERFSYRQALEESLRVAAMYQDAYGIVKGDRVGICSRNYPEYLISFWACHLIGAVAVLVNAWLPLPALQHCIAHTGCKLIIVDSERAKVLETGAQSFAQKNDIRGILVVKPQGGKSSWSGMESWSNVLSRYTPMSQQDAEAIDVKPEDNATIFFTSGTTGMPKGVLSTHRMFLTNIPNVLVPGFRAAIRSGEALPQVTAGGPQKGVLIAVPLFHVTGLTSQATLATVLGMKIAMIRKWNVREAVRLIKQECLTTAGGVPSMVLDLADSDLKDYPFDSLSFGGAAVPKTLIPKTRKNFPKTSINQGYGLTETNSVAASLGGEDFLLRPQSCGLPTPVTDIIIMDPETGKRLPSGKVGEIWIRGPHIMKEYWNDPVATEKAMSKDGWFRSGDVGLLDEEGFLYIRDRIKDLIIRGGENIDTLTVENSLYPLEGVSEVAAVGVPDERLGELVAVVVSISPKYKGKITEEALIAFASKSLPKFAVPVMALLQDTPLEHTPSGKIIKGTLRDAARVEWLRRKASGKLHAKL</sequence>
<dbReference type="Proteomes" id="UP000308600">
    <property type="component" value="Unassembled WGS sequence"/>
</dbReference>
<evidence type="ECO:0000313" key="2">
    <source>
        <dbReference type="Proteomes" id="UP000308600"/>
    </source>
</evidence>
<proteinExistence type="predicted"/>
<reference evidence="1 2" key="1">
    <citation type="journal article" date="2019" name="Nat. Ecol. Evol.">
        <title>Megaphylogeny resolves global patterns of mushroom evolution.</title>
        <authorList>
            <person name="Varga T."/>
            <person name="Krizsan K."/>
            <person name="Foldi C."/>
            <person name="Dima B."/>
            <person name="Sanchez-Garcia M."/>
            <person name="Sanchez-Ramirez S."/>
            <person name="Szollosi G.J."/>
            <person name="Szarkandi J.G."/>
            <person name="Papp V."/>
            <person name="Albert L."/>
            <person name="Andreopoulos W."/>
            <person name="Angelini C."/>
            <person name="Antonin V."/>
            <person name="Barry K.W."/>
            <person name="Bougher N.L."/>
            <person name="Buchanan P."/>
            <person name="Buyck B."/>
            <person name="Bense V."/>
            <person name="Catcheside P."/>
            <person name="Chovatia M."/>
            <person name="Cooper J."/>
            <person name="Damon W."/>
            <person name="Desjardin D."/>
            <person name="Finy P."/>
            <person name="Geml J."/>
            <person name="Haridas S."/>
            <person name="Hughes K."/>
            <person name="Justo A."/>
            <person name="Karasinski D."/>
            <person name="Kautmanova I."/>
            <person name="Kiss B."/>
            <person name="Kocsube S."/>
            <person name="Kotiranta H."/>
            <person name="LaButti K.M."/>
            <person name="Lechner B.E."/>
            <person name="Liimatainen K."/>
            <person name="Lipzen A."/>
            <person name="Lukacs Z."/>
            <person name="Mihaltcheva S."/>
            <person name="Morgado L.N."/>
            <person name="Niskanen T."/>
            <person name="Noordeloos M.E."/>
            <person name="Ohm R.A."/>
            <person name="Ortiz-Santana B."/>
            <person name="Ovrebo C."/>
            <person name="Racz N."/>
            <person name="Riley R."/>
            <person name="Savchenko A."/>
            <person name="Shiryaev A."/>
            <person name="Soop K."/>
            <person name="Spirin V."/>
            <person name="Szebenyi C."/>
            <person name="Tomsovsky M."/>
            <person name="Tulloss R.E."/>
            <person name="Uehling J."/>
            <person name="Grigoriev I.V."/>
            <person name="Vagvolgyi C."/>
            <person name="Papp T."/>
            <person name="Martin F.M."/>
            <person name="Miettinen O."/>
            <person name="Hibbett D.S."/>
            <person name="Nagy L.G."/>
        </authorList>
    </citation>
    <scope>NUCLEOTIDE SEQUENCE [LARGE SCALE GENOMIC DNA]</scope>
    <source>
        <strain evidence="1 2">NL-1719</strain>
    </source>
</reference>
<keyword evidence="2" id="KW-1185">Reference proteome</keyword>